<dbReference type="GO" id="GO:0005576">
    <property type="term" value="C:extracellular region"/>
    <property type="evidence" value="ECO:0007669"/>
    <property type="project" value="UniProtKB-SubCell"/>
</dbReference>
<accession>A0A182PJB4</accession>
<evidence type="ECO:0000256" key="4">
    <source>
        <dbReference type="ARBA" id="ARBA00021721"/>
    </source>
</evidence>
<dbReference type="Gene3D" id="1.20.90.10">
    <property type="entry name" value="Phospholipase A2 domain"/>
    <property type="match status" value="1"/>
</dbReference>
<evidence type="ECO:0000256" key="1">
    <source>
        <dbReference type="ARBA" id="ARBA00001913"/>
    </source>
</evidence>
<dbReference type="AlphaFoldDB" id="A0A182PJB4"/>
<proteinExistence type="predicted"/>
<dbReference type="EnsemblMetazoa" id="AEPI007028-RA">
    <property type="protein sequence ID" value="AEPI007028-PA"/>
    <property type="gene ID" value="AEPI007028"/>
</dbReference>
<dbReference type="GO" id="GO:0006644">
    <property type="term" value="P:phospholipid metabolic process"/>
    <property type="evidence" value="ECO:0007669"/>
    <property type="project" value="InterPro"/>
</dbReference>
<evidence type="ECO:0000256" key="2">
    <source>
        <dbReference type="ARBA" id="ARBA00004613"/>
    </source>
</evidence>
<dbReference type="InterPro" id="IPR016090">
    <property type="entry name" value="PLA2-like_dom"/>
</dbReference>
<dbReference type="GO" id="GO:0050482">
    <property type="term" value="P:arachidonate secretion"/>
    <property type="evidence" value="ECO:0007669"/>
    <property type="project" value="InterPro"/>
</dbReference>
<reference evidence="15" key="1">
    <citation type="submission" date="2013-03" db="EMBL/GenBank/DDBJ databases">
        <title>The Genome Sequence of Anopheles epiroticus epiroticus2.</title>
        <authorList>
            <consortium name="The Broad Institute Genomics Platform"/>
            <person name="Neafsey D.E."/>
            <person name="Howell P."/>
            <person name="Walker B."/>
            <person name="Young S.K."/>
            <person name="Zeng Q."/>
            <person name="Gargeya S."/>
            <person name="Fitzgerald M."/>
            <person name="Haas B."/>
            <person name="Abouelleil A."/>
            <person name="Allen A.W."/>
            <person name="Alvarado L."/>
            <person name="Arachchi H.M."/>
            <person name="Berlin A.M."/>
            <person name="Chapman S.B."/>
            <person name="Gainer-Dewar J."/>
            <person name="Goldberg J."/>
            <person name="Griggs A."/>
            <person name="Gujja S."/>
            <person name="Hansen M."/>
            <person name="Howarth C."/>
            <person name="Imamovic A."/>
            <person name="Ireland A."/>
            <person name="Larimer J."/>
            <person name="McCowan C."/>
            <person name="Murphy C."/>
            <person name="Pearson M."/>
            <person name="Poon T.W."/>
            <person name="Priest M."/>
            <person name="Roberts A."/>
            <person name="Saif S."/>
            <person name="Shea T."/>
            <person name="Sisk P."/>
            <person name="Sykes S."/>
            <person name="Wortman J."/>
            <person name="Nusbaum C."/>
            <person name="Birren B."/>
        </authorList>
    </citation>
    <scope>NUCLEOTIDE SEQUENCE [LARGE SCALE GENOMIC DNA]</scope>
    <source>
        <strain evidence="15">Epiroticus2</strain>
    </source>
</reference>
<dbReference type="Pfam" id="PF05826">
    <property type="entry name" value="Phospholip_A2_2"/>
    <property type="match status" value="1"/>
</dbReference>
<keyword evidence="10" id="KW-0443">Lipid metabolism</keyword>
<sequence>MPGGMEQWRMHGRASNSNNRNYATAWNGNNAPRYIYVLRSHFALYIGNRKALSQNASNSSMKSVLIFPLLCVTSIGVQTLGSKLLYENVETFDFGNEIENRDVGKSRSNRTQERINLTVPGTKWCGPGNTASDYEDLGSNSEVDKCCRDHDHCDNIPAGETKYGLKNNDYFTRLHCKCDRDFQNCLRRVNTTFSNKLGNFYFTVRDQCYKKQHPIVDCAEHKNKIFLRRCVRYVLDTSRSDAWQWFDLPFYDNDVMDGF</sequence>
<dbReference type="GO" id="GO:0046872">
    <property type="term" value="F:metal ion binding"/>
    <property type="evidence" value="ECO:0007669"/>
    <property type="project" value="UniProtKB-KW"/>
</dbReference>
<evidence type="ECO:0000256" key="7">
    <source>
        <dbReference type="ARBA" id="ARBA00022801"/>
    </source>
</evidence>
<evidence type="ECO:0000256" key="5">
    <source>
        <dbReference type="ARBA" id="ARBA00022525"/>
    </source>
</evidence>
<keyword evidence="8" id="KW-0106">Calcium</keyword>
<keyword evidence="5" id="KW-0964">Secreted</keyword>
<dbReference type="VEuPathDB" id="VectorBase:AEPI007028"/>
<comment type="subcellular location">
    <subcellularLocation>
        <location evidence="2">Secreted</location>
    </subcellularLocation>
</comment>
<reference evidence="14" key="2">
    <citation type="submission" date="2020-05" db="UniProtKB">
        <authorList>
            <consortium name="EnsemblMetazoa"/>
        </authorList>
    </citation>
    <scope>IDENTIFICATION</scope>
    <source>
        <strain evidence="14">Epiroticus2</strain>
    </source>
</reference>
<evidence type="ECO:0000256" key="11">
    <source>
        <dbReference type="ARBA" id="ARBA00023157"/>
    </source>
</evidence>
<dbReference type="PANTHER" id="PTHR12253">
    <property type="entry name" value="RH14732P"/>
    <property type="match status" value="1"/>
</dbReference>
<dbReference type="GO" id="GO:0004623">
    <property type="term" value="F:phospholipase A2 activity"/>
    <property type="evidence" value="ECO:0007669"/>
    <property type="project" value="UniProtKB-EC"/>
</dbReference>
<name>A0A182PJB4_9DIPT</name>
<dbReference type="InterPro" id="IPR036444">
    <property type="entry name" value="PLipase_A2_dom_sf"/>
</dbReference>
<evidence type="ECO:0000256" key="8">
    <source>
        <dbReference type="ARBA" id="ARBA00022837"/>
    </source>
</evidence>
<evidence type="ECO:0000313" key="15">
    <source>
        <dbReference type="Proteomes" id="UP000075885"/>
    </source>
</evidence>
<keyword evidence="6" id="KW-0479">Metal-binding</keyword>
<dbReference type="CDD" id="cd04704">
    <property type="entry name" value="PLA2_bee_venom_like"/>
    <property type="match status" value="1"/>
</dbReference>
<evidence type="ECO:0000256" key="9">
    <source>
        <dbReference type="ARBA" id="ARBA00022963"/>
    </source>
</evidence>
<dbReference type="InterPro" id="IPR033113">
    <property type="entry name" value="PLA2_histidine"/>
</dbReference>
<evidence type="ECO:0000256" key="10">
    <source>
        <dbReference type="ARBA" id="ARBA00023098"/>
    </source>
</evidence>
<keyword evidence="7" id="KW-0378">Hydrolase</keyword>
<evidence type="ECO:0000259" key="13">
    <source>
        <dbReference type="Pfam" id="PF05826"/>
    </source>
</evidence>
<dbReference type="FunFam" id="1.20.90.10:FF:000002">
    <property type="entry name" value="Phospholipase A2 group III"/>
    <property type="match status" value="1"/>
</dbReference>
<keyword evidence="9" id="KW-0442">Lipid degradation</keyword>
<comment type="cofactor">
    <cofactor evidence="1">
        <name>Ca(2+)</name>
        <dbReference type="ChEBI" id="CHEBI:29108"/>
    </cofactor>
</comment>
<keyword evidence="15" id="KW-1185">Reference proteome</keyword>
<dbReference type="GO" id="GO:0016042">
    <property type="term" value="P:lipid catabolic process"/>
    <property type="evidence" value="ECO:0007669"/>
    <property type="project" value="UniProtKB-KW"/>
</dbReference>
<feature type="domain" description="Phospholipase A2-like central" evidence="13">
    <location>
        <begin position="119"/>
        <end position="211"/>
    </location>
</feature>
<dbReference type="EC" id="3.1.1.4" evidence="3"/>
<dbReference type="STRING" id="199890.A0A182PJB4"/>
<dbReference type="PROSITE" id="PS00118">
    <property type="entry name" value="PA2_HIS"/>
    <property type="match status" value="1"/>
</dbReference>
<evidence type="ECO:0000313" key="14">
    <source>
        <dbReference type="EnsemblMetazoa" id="AEPI007028-PA"/>
    </source>
</evidence>
<dbReference type="Proteomes" id="UP000075885">
    <property type="component" value="Unassembled WGS sequence"/>
</dbReference>
<evidence type="ECO:0000256" key="3">
    <source>
        <dbReference type="ARBA" id="ARBA00013278"/>
    </source>
</evidence>
<protein>
    <recommendedName>
        <fullName evidence="4">Phospholipase A2</fullName>
        <ecNumber evidence="3">3.1.1.4</ecNumber>
    </recommendedName>
    <alternativeName>
        <fullName evidence="12">Phosphatidylcholine 2-acylhydrolase</fullName>
    </alternativeName>
</protein>
<evidence type="ECO:0000256" key="12">
    <source>
        <dbReference type="ARBA" id="ARBA00029903"/>
    </source>
</evidence>
<organism evidence="14 15">
    <name type="scientific">Anopheles epiroticus</name>
    <dbReference type="NCBI Taxonomy" id="199890"/>
    <lineage>
        <taxon>Eukaryota</taxon>
        <taxon>Metazoa</taxon>
        <taxon>Ecdysozoa</taxon>
        <taxon>Arthropoda</taxon>
        <taxon>Hexapoda</taxon>
        <taxon>Insecta</taxon>
        <taxon>Pterygota</taxon>
        <taxon>Neoptera</taxon>
        <taxon>Endopterygota</taxon>
        <taxon>Diptera</taxon>
        <taxon>Nematocera</taxon>
        <taxon>Culicoidea</taxon>
        <taxon>Culicidae</taxon>
        <taxon>Anophelinae</taxon>
        <taxon>Anopheles</taxon>
    </lineage>
</organism>
<dbReference type="SUPFAM" id="SSF48619">
    <property type="entry name" value="Phospholipase A2, PLA2"/>
    <property type="match status" value="1"/>
</dbReference>
<keyword evidence="11" id="KW-1015">Disulfide bond</keyword>
<evidence type="ECO:0000256" key="6">
    <source>
        <dbReference type="ARBA" id="ARBA00022723"/>
    </source>
</evidence>